<feature type="transmembrane region" description="Helical" evidence="5">
    <location>
        <begin position="64"/>
        <end position="86"/>
    </location>
</feature>
<dbReference type="GO" id="GO:0005280">
    <property type="term" value="F:amino acid:proton symporter activity"/>
    <property type="evidence" value="ECO:0007669"/>
    <property type="project" value="TreeGrafter"/>
</dbReference>
<name>H3BDD3_LATCH</name>
<evidence type="ECO:0000256" key="5">
    <source>
        <dbReference type="SAM" id="Phobius"/>
    </source>
</evidence>
<dbReference type="EMBL" id="AFYH01013223">
    <property type="status" value="NOT_ANNOTATED_CDS"/>
    <property type="molecule type" value="Genomic_DNA"/>
</dbReference>
<dbReference type="EMBL" id="AFYH01013221">
    <property type="status" value="NOT_ANNOTATED_CDS"/>
    <property type="molecule type" value="Genomic_DNA"/>
</dbReference>
<evidence type="ECO:0000256" key="2">
    <source>
        <dbReference type="ARBA" id="ARBA00022692"/>
    </source>
</evidence>
<feature type="transmembrane region" description="Helical" evidence="5">
    <location>
        <begin position="142"/>
        <end position="161"/>
    </location>
</feature>
<reference evidence="7" key="3">
    <citation type="submission" date="2025-09" db="UniProtKB">
        <authorList>
            <consortium name="Ensembl"/>
        </authorList>
    </citation>
    <scope>IDENTIFICATION</scope>
</reference>
<evidence type="ECO:0000256" key="1">
    <source>
        <dbReference type="ARBA" id="ARBA00004141"/>
    </source>
</evidence>
<comment type="subcellular location">
    <subcellularLocation>
        <location evidence="1">Membrane</location>
        <topology evidence="1">Multi-pass membrane protein</topology>
    </subcellularLocation>
</comment>
<evidence type="ECO:0000313" key="7">
    <source>
        <dbReference type="Ensembl" id="ENSLACP00000019904.1"/>
    </source>
</evidence>
<dbReference type="GO" id="GO:0015193">
    <property type="term" value="F:L-proline transmembrane transporter activity"/>
    <property type="evidence" value="ECO:0007669"/>
    <property type="project" value="TreeGrafter"/>
</dbReference>
<dbReference type="EMBL" id="AFYH01013217">
    <property type="status" value="NOT_ANNOTATED_CDS"/>
    <property type="molecule type" value="Genomic_DNA"/>
</dbReference>
<keyword evidence="2 5" id="KW-0812">Transmembrane</keyword>
<protein>
    <submittedName>
        <fullName evidence="7">Solute carrier family 36 member 1</fullName>
    </submittedName>
</protein>
<dbReference type="GO" id="GO:0005774">
    <property type="term" value="C:vacuolar membrane"/>
    <property type="evidence" value="ECO:0007669"/>
    <property type="project" value="TreeGrafter"/>
</dbReference>
<reference evidence="7" key="2">
    <citation type="submission" date="2025-08" db="UniProtKB">
        <authorList>
            <consortium name="Ensembl"/>
        </authorList>
    </citation>
    <scope>IDENTIFICATION</scope>
</reference>
<evidence type="ECO:0000313" key="8">
    <source>
        <dbReference type="Proteomes" id="UP000008672"/>
    </source>
</evidence>
<dbReference type="GeneTree" id="ENSGT00940000156583"/>
<dbReference type="EMBL" id="AFYH01013219">
    <property type="status" value="NOT_ANNOTATED_CDS"/>
    <property type="molecule type" value="Genomic_DNA"/>
</dbReference>
<dbReference type="AlphaFoldDB" id="H3BDD3"/>
<dbReference type="HOGENOM" id="CLU_009646_0_2_1"/>
<sequence length="318" mass="35814">LGPFSLLLMGIVAVHCMDMLVKCSRHLCDKLQRPFLDYGDAVQCGLEVGPVAWLRSHSYLGRRLVHVFLILTQLGFCCVYFVFLAVNIKQVVGAANGTTSECSSNSTVVLTDTMDTRIYLLCFLPFIILLVYIRNLKWLSPFSLLANVVMLVSLVILYQYIARDIPDPRNLPFVAGWRTFPLFFGTAIFAFEGIGVILPLENRMQKPREFPFVLFLGMGIVTSLYISLGTLGYLRFGHSIEGSVTLNLPNCWRLYQSVKILYSFGIFITYALQFYVPAEIIIPPAVALVPERWVLLVDLGIRTVMVLLTDEITVIIPQ</sequence>
<feature type="transmembrane region" description="Helical" evidence="5">
    <location>
        <begin position="212"/>
        <end position="234"/>
    </location>
</feature>
<accession>H3BDD3</accession>
<keyword evidence="4 5" id="KW-0472">Membrane</keyword>
<feature type="transmembrane region" description="Helical" evidence="5">
    <location>
        <begin position="181"/>
        <end position="200"/>
    </location>
</feature>
<dbReference type="GO" id="GO:0015187">
    <property type="term" value="F:glycine transmembrane transporter activity"/>
    <property type="evidence" value="ECO:0007669"/>
    <property type="project" value="TreeGrafter"/>
</dbReference>
<feature type="domain" description="Amino acid transporter transmembrane" evidence="6">
    <location>
        <begin position="2"/>
        <end position="317"/>
    </location>
</feature>
<evidence type="ECO:0000256" key="4">
    <source>
        <dbReference type="ARBA" id="ARBA00023136"/>
    </source>
</evidence>
<dbReference type="EMBL" id="AFYH01013220">
    <property type="status" value="NOT_ANNOTATED_CDS"/>
    <property type="molecule type" value="Genomic_DNA"/>
</dbReference>
<dbReference type="EMBL" id="AFYH01013222">
    <property type="status" value="NOT_ANNOTATED_CDS"/>
    <property type="molecule type" value="Genomic_DNA"/>
</dbReference>
<dbReference type="Pfam" id="PF01490">
    <property type="entry name" value="Aa_trans"/>
    <property type="match status" value="1"/>
</dbReference>
<dbReference type="Ensembl" id="ENSLACT00000020042.1">
    <property type="protein sequence ID" value="ENSLACP00000019904.1"/>
    <property type="gene ID" value="ENSLACG00000017499.2"/>
</dbReference>
<evidence type="ECO:0000259" key="6">
    <source>
        <dbReference type="Pfam" id="PF01490"/>
    </source>
</evidence>
<feature type="transmembrane region" description="Helical" evidence="5">
    <location>
        <begin position="254"/>
        <end position="272"/>
    </location>
</feature>
<dbReference type="InterPro" id="IPR013057">
    <property type="entry name" value="AA_transpt_TM"/>
</dbReference>
<keyword evidence="8" id="KW-1185">Reference proteome</keyword>
<proteinExistence type="predicted"/>
<gene>
    <name evidence="7" type="primary">SLC36A1</name>
</gene>
<keyword evidence="3 5" id="KW-1133">Transmembrane helix</keyword>
<dbReference type="EMBL" id="AFYH01013215">
    <property type="status" value="NOT_ANNOTATED_CDS"/>
    <property type="molecule type" value="Genomic_DNA"/>
</dbReference>
<organism evidence="7 8">
    <name type="scientific">Latimeria chalumnae</name>
    <name type="common">Coelacanth</name>
    <dbReference type="NCBI Taxonomy" id="7897"/>
    <lineage>
        <taxon>Eukaryota</taxon>
        <taxon>Metazoa</taxon>
        <taxon>Chordata</taxon>
        <taxon>Craniata</taxon>
        <taxon>Vertebrata</taxon>
        <taxon>Euteleostomi</taxon>
        <taxon>Coelacanthiformes</taxon>
        <taxon>Coelacanthidae</taxon>
        <taxon>Latimeria</taxon>
    </lineage>
</organism>
<dbReference type="EMBL" id="AFYH01013216">
    <property type="status" value="NOT_ANNOTATED_CDS"/>
    <property type="molecule type" value="Genomic_DNA"/>
</dbReference>
<reference evidence="8" key="1">
    <citation type="submission" date="2011-08" db="EMBL/GenBank/DDBJ databases">
        <title>The draft genome of Latimeria chalumnae.</title>
        <authorList>
            <person name="Di Palma F."/>
            <person name="Alfoldi J."/>
            <person name="Johnson J."/>
            <person name="Berlin A."/>
            <person name="Gnerre S."/>
            <person name="Jaffe D."/>
            <person name="MacCallum I."/>
            <person name="Young S."/>
            <person name="Walker B.J."/>
            <person name="Lander E."/>
            <person name="Lindblad-Toh K."/>
        </authorList>
    </citation>
    <scope>NUCLEOTIDE SEQUENCE [LARGE SCALE GENOMIC DNA]</scope>
    <source>
        <strain evidence="8">Wild caught</strain>
    </source>
</reference>
<feature type="transmembrane region" description="Helical" evidence="5">
    <location>
        <begin position="118"/>
        <end position="135"/>
    </location>
</feature>
<dbReference type="Proteomes" id="UP000008672">
    <property type="component" value="Unassembled WGS sequence"/>
</dbReference>
<dbReference type="PANTHER" id="PTHR22950">
    <property type="entry name" value="AMINO ACID TRANSPORTER"/>
    <property type="match status" value="1"/>
</dbReference>
<dbReference type="GO" id="GO:0015180">
    <property type="term" value="F:L-alanine transmembrane transporter activity"/>
    <property type="evidence" value="ECO:0007669"/>
    <property type="project" value="TreeGrafter"/>
</dbReference>
<dbReference type="EMBL" id="AFYH01013214">
    <property type="status" value="NOT_ANNOTATED_CDS"/>
    <property type="molecule type" value="Genomic_DNA"/>
</dbReference>
<dbReference type="EMBL" id="AFYH01013218">
    <property type="status" value="NOT_ANNOTATED_CDS"/>
    <property type="molecule type" value="Genomic_DNA"/>
</dbReference>
<dbReference type="PANTHER" id="PTHR22950:SF188">
    <property type="entry name" value="PROTON-COUPLED AMINO ACID TRANSPORTER 1"/>
    <property type="match status" value="1"/>
</dbReference>
<evidence type="ECO:0000256" key="3">
    <source>
        <dbReference type="ARBA" id="ARBA00022989"/>
    </source>
</evidence>
<feature type="transmembrane region" description="Helical" evidence="5">
    <location>
        <begin position="6"/>
        <end position="23"/>
    </location>
</feature>